<evidence type="ECO:0000313" key="3">
    <source>
        <dbReference type="EMBL" id="OWY33950.1"/>
    </source>
</evidence>
<sequence>MFMRKLTAWLLTLVLLAGVNSASAREHTETTLLGPSYTALKEGIDKGYAYVIFPSLYRGNLAQTLYKKGIVLPLPEGLGSIDETLQAAILKSAKDYNLAFDAYDVAEIGLIMIKQLGVAEQAKSLISLLNLAVGASEQELQAVDSVTRLRKREVLQARLIVLIKEINDPFRLNQERIQKQIVELVGKNTSYYATPNVEKLDIRGFKMEAPFSDVSAVRGKNAVEKQTLAQDAVVSELINKGQMSGTGFLPFSQKGPSVQNGVGGATVQDGPLSLFYTCDAAPSPKKLYYAKLQGSFGGTDKLTRKDITDSLIQKYGQPTSGNVGQNGNLVLIWGSSWPSVYLGSLSFRVPVDRLEANILESSYTLELVSRKLEKEQENCRKKDENAEHDAAKRNLKF</sequence>
<comment type="caution">
    <text evidence="3">The sequence shown here is derived from an EMBL/GenBank/DDBJ whole genome shotgun (WGS) entry which is preliminary data.</text>
</comment>
<feature type="coiled-coil region" evidence="1">
    <location>
        <begin position="365"/>
        <end position="394"/>
    </location>
</feature>
<evidence type="ECO:0000256" key="1">
    <source>
        <dbReference type="SAM" id="Coils"/>
    </source>
</evidence>
<organism evidence="3 4">
    <name type="scientific">Herbaspirillum aquaticum</name>
    <dbReference type="NCBI Taxonomy" id="568783"/>
    <lineage>
        <taxon>Bacteria</taxon>
        <taxon>Pseudomonadati</taxon>
        <taxon>Pseudomonadota</taxon>
        <taxon>Betaproteobacteria</taxon>
        <taxon>Burkholderiales</taxon>
        <taxon>Oxalobacteraceae</taxon>
        <taxon>Herbaspirillum</taxon>
    </lineage>
</organism>
<dbReference type="Proteomes" id="UP000214747">
    <property type="component" value="Unassembled WGS sequence"/>
</dbReference>
<protein>
    <submittedName>
        <fullName evidence="3">Uncharacterized protein</fullName>
    </submittedName>
</protein>
<proteinExistence type="predicted"/>
<accession>A0A225SWE1</accession>
<evidence type="ECO:0000313" key="4">
    <source>
        <dbReference type="Proteomes" id="UP000214747"/>
    </source>
</evidence>
<dbReference type="AlphaFoldDB" id="A0A225SWE1"/>
<gene>
    <name evidence="3" type="ORF">CEJ45_15090</name>
</gene>
<reference evidence="3 4" key="1">
    <citation type="journal article" date="2010" name="Int. J. Syst. Evol. Microbiol.">
        <title>Reclassification of Herbaspirillum putei as a later heterotypic synonym of Herbaspirillum huttiense, with the description of H. huttiense subsp. huttiense subsp. nov. and H. huttiense subsp. putei subsp. nov., comb. nov., and description of Herbaspirillum aquaticum sp. nov.</title>
        <authorList>
            <person name="Dobritsa A.P."/>
            <person name="Reddy M.C."/>
            <person name="Samadpour M."/>
        </authorList>
    </citation>
    <scope>NUCLEOTIDE SEQUENCE [LARGE SCALE GENOMIC DNA]</scope>
    <source>
        <strain evidence="3 4">IEH 4430</strain>
    </source>
</reference>
<keyword evidence="2" id="KW-0732">Signal</keyword>
<keyword evidence="4" id="KW-1185">Reference proteome</keyword>
<keyword evidence="1" id="KW-0175">Coiled coil</keyword>
<dbReference type="EMBL" id="NJGV01000013">
    <property type="protein sequence ID" value="OWY33950.1"/>
    <property type="molecule type" value="Genomic_DNA"/>
</dbReference>
<evidence type="ECO:0000256" key="2">
    <source>
        <dbReference type="SAM" id="SignalP"/>
    </source>
</evidence>
<name>A0A225SWE1_9BURK</name>
<feature type="signal peptide" evidence="2">
    <location>
        <begin position="1"/>
        <end position="24"/>
    </location>
</feature>
<feature type="chain" id="PRO_5012872440" evidence="2">
    <location>
        <begin position="25"/>
        <end position="397"/>
    </location>
</feature>